<keyword evidence="1" id="KW-0732">Signal</keyword>
<organism evidence="2 3">
    <name type="scientific">Haloactinomyces albus</name>
    <dbReference type="NCBI Taxonomy" id="1352928"/>
    <lineage>
        <taxon>Bacteria</taxon>
        <taxon>Bacillati</taxon>
        <taxon>Actinomycetota</taxon>
        <taxon>Actinomycetes</taxon>
        <taxon>Actinopolysporales</taxon>
        <taxon>Actinopolysporaceae</taxon>
        <taxon>Haloactinomyces</taxon>
    </lineage>
</organism>
<evidence type="ECO:0008006" key="4">
    <source>
        <dbReference type="Google" id="ProtNLM"/>
    </source>
</evidence>
<evidence type="ECO:0000256" key="1">
    <source>
        <dbReference type="SAM" id="SignalP"/>
    </source>
</evidence>
<dbReference type="AlphaFoldDB" id="A0AAE3ZB40"/>
<name>A0AAE3ZB40_9ACTN</name>
<keyword evidence="3" id="KW-1185">Reference proteome</keyword>
<sequence>MRTSARLVGVAAVAAGMMAMGAPAFASVPSFEDIHSQVDSGEGGDGGIGVNVCGVLPIAVLGENEVACSAGNGGGSGNGDSDGQERD</sequence>
<feature type="chain" id="PRO_5042251109" description="Chaplin domain-containing protein" evidence="1">
    <location>
        <begin position="27"/>
        <end position="87"/>
    </location>
</feature>
<accession>A0AAE3ZB40</accession>
<comment type="caution">
    <text evidence="2">The sequence shown here is derived from an EMBL/GenBank/DDBJ whole genome shotgun (WGS) entry which is preliminary data.</text>
</comment>
<evidence type="ECO:0000313" key="2">
    <source>
        <dbReference type="EMBL" id="MDR7300620.1"/>
    </source>
</evidence>
<dbReference type="RefSeq" id="WP_310269687.1">
    <property type="nucleotide sequence ID" value="NZ_JAVDXW010000001.1"/>
</dbReference>
<evidence type="ECO:0000313" key="3">
    <source>
        <dbReference type="Proteomes" id="UP001180845"/>
    </source>
</evidence>
<proteinExistence type="predicted"/>
<reference evidence="2" key="1">
    <citation type="submission" date="2023-07" db="EMBL/GenBank/DDBJ databases">
        <title>Sequencing the genomes of 1000 actinobacteria strains.</title>
        <authorList>
            <person name="Klenk H.-P."/>
        </authorList>
    </citation>
    <scope>NUCLEOTIDE SEQUENCE</scope>
    <source>
        <strain evidence="2">DSM 45977</strain>
    </source>
</reference>
<protein>
    <recommendedName>
        <fullName evidence="4">Chaplin domain-containing protein</fullName>
    </recommendedName>
</protein>
<feature type="signal peptide" evidence="1">
    <location>
        <begin position="1"/>
        <end position="26"/>
    </location>
</feature>
<dbReference type="EMBL" id="JAVDXW010000001">
    <property type="protein sequence ID" value="MDR7300620.1"/>
    <property type="molecule type" value="Genomic_DNA"/>
</dbReference>
<dbReference type="Proteomes" id="UP001180845">
    <property type="component" value="Unassembled WGS sequence"/>
</dbReference>
<gene>
    <name evidence="2" type="ORF">JOF55_000801</name>
</gene>